<evidence type="ECO:0000313" key="2">
    <source>
        <dbReference type="Proteomes" id="UP001497700"/>
    </source>
</evidence>
<organism evidence="1 2">
    <name type="scientific">Hypoxylon rubiginosum</name>
    <dbReference type="NCBI Taxonomy" id="110542"/>
    <lineage>
        <taxon>Eukaryota</taxon>
        <taxon>Fungi</taxon>
        <taxon>Dikarya</taxon>
        <taxon>Ascomycota</taxon>
        <taxon>Pezizomycotina</taxon>
        <taxon>Sordariomycetes</taxon>
        <taxon>Xylariomycetidae</taxon>
        <taxon>Xylariales</taxon>
        <taxon>Hypoxylaceae</taxon>
        <taxon>Hypoxylon</taxon>
    </lineage>
</organism>
<protein>
    <submittedName>
        <fullName evidence="1">Actin-like ATPase domain-containing protein</fullName>
    </submittedName>
</protein>
<name>A0ACB9ZG54_9PEZI</name>
<keyword evidence="2" id="KW-1185">Reference proteome</keyword>
<accession>A0ACB9ZG54</accession>
<proteinExistence type="predicted"/>
<evidence type="ECO:0000313" key="1">
    <source>
        <dbReference type="EMBL" id="KAI4869953.1"/>
    </source>
</evidence>
<gene>
    <name evidence="1" type="ORF">F4820DRAFT_405561</name>
</gene>
<sequence>MTRRHKLPKEDQNYFSSSSENVDTGSSASDYYFDDCTNMMVIGIDFGTTYSGAAWATNADFQAGRVNLITRWPGTAREEGKAPTELFFEDGQEFWGYEVPADSDPVRWFKLLLLKDEDLGPQLQASEYILRGRKMLRENERTAVDLVANYLRGFWKHVLHEIKRARGPIVIDALRIHVVVTLPAIWKGYARQSMYEAVKKAGILDDRDAGDTTLSFAPEPEAAALSTLCEPGRIVNKGDVYIMCDAGGGTVDLITYEILNSEPLAVREATEGTGGLCGGIFIDEAFERICKNRLGRRWGRISKIGIRGLMKGEWEYAIKPQFKVSNTGKEYTVEIPAEAFSSLDSRTDKSRQPLIKNGRIHFREYDLQKAFTNVFADIEKLVDGQINLATQRGVSITGIILVGGLGSSPYLYETLMARYSKQRITVLQSRGMGPRTAISRGAVYKGFLDSRDNRYEAKPNNPPITVTSTISRAHFGVVFRSVFEEGKHLEEDREWDPIEEEWKADNQMSWFIRKGEDVSQSDPVRKYFHWAFQTGFSTDRTIEVYQCADKTSPSRRTKAVSHLCDIKWDSDVSFDELGWKTNKSGGRYKTLNFEIEFIPRGATVEIAIYIAGRRQRGKGSVVDIQYIS</sequence>
<comment type="caution">
    <text evidence="1">The sequence shown here is derived from an EMBL/GenBank/DDBJ whole genome shotgun (WGS) entry which is preliminary data.</text>
</comment>
<reference evidence="1 2" key="1">
    <citation type="journal article" date="2022" name="New Phytol.">
        <title>Ecological generalism drives hyperdiversity of secondary metabolite gene clusters in xylarialean endophytes.</title>
        <authorList>
            <person name="Franco M.E.E."/>
            <person name="Wisecaver J.H."/>
            <person name="Arnold A.E."/>
            <person name="Ju Y.M."/>
            <person name="Slot J.C."/>
            <person name="Ahrendt S."/>
            <person name="Moore L.P."/>
            <person name="Eastman K.E."/>
            <person name="Scott K."/>
            <person name="Konkel Z."/>
            <person name="Mondo S.J."/>
            <person name="Kuo A."/>
            <person name="Hayes R.D."/>
            <person name="Haridas S."/>
            <person name="Andreopoulos B."/>
            <person name="Riley R."/>
            <person name="LaButti K."/>
            <person name="Pangilinan J."/>
            <person name="Lipzen A."/>
            <person name="Amirebrahimi M."/>
            <person name="Yan J."/>
            <person name="Adam C."/>
            <person name="Keymanesh K."/>
            <person name="Ng V."/>
            <person name="Louie K."/>
            <person name="Northen T."/>
            <person name="Drula E."/>
            <person name="Henrissat B."/>
            <person name="Hsieh H.M."/>
            <person name="Youens-Clark K."/>
            <person name="Lutzoni F."/>
            <person name="Miadlikowska J."/>
            <person name="Eastwood D.C."/>
            <person name="Hamelin R.C."/>
            <person name="Grigoriev I.V."/>
            <person name="U'Ren J.M."/>
        </authorList>
    </citation>
    <scope>NUCLEOTIDE SEQUENCE [LARGE SCALE GENOMIC DNA]</scope>
    <source>
        <strain evidence="1 2">CBS 119005</strain>
    </source>
</reference>
<dbReference type="EMBL" id="MU393427">
    <property type="protein sequence ID" value="KAI4869953.1"/>
    <property type="molecule type" value="Genomic_DNA"/>
</dbReference>
<dbReference type="Proteomes" id="UP001497700">
    <property type="component" value="Unassembled WGS sequence"/>
</dbReference>